<evidence type="ECO:0000256" key="1">
    <source>
        <dbReference type="ARBA" id="ARBA00004167"/>
    </source>
</evidence>
<organism evidence="8 9">
    <name type="scientific">Sugiyamaella lignohabitans</name>
    <dbReference type="NCBI Taxonomy" id="796027"/>
    <lineage>
        <taxon>Eukaryota</taxon>
        <taxon>Fungi</taxon>
        <taxon>Dikarya</taxon>
        <taxon>Ascomycota</taxon>
        <taxon>Saccharomycotina</taxon>
        <taxon>Dipodascomycetes</taxon>
        <taxon>Dipodascales</taxon>
        <taxon>Trichomonascaceae</taxon>
        <taxon>Sugiyamaella</taxon>
    </lineage>
</organism>
<reference evidence="8 9" key="1">
    <citation type="submission" date="2016-02" db="EMBL/GenBank/DDBJ databases">
        <title>Complete genome sequence and transcriptome regulation of the pentose utilising yeast Sugiyamaella lignohabitans.</title>
        <authorList>
            <person name="Bellasio M."/>
            <person name="Peymann A."/>
            <person name="Valli M."/>
            <person name="Sipitzky M."/>
            <person name="Graf A."/>
            <person name="Sauer M."/>
            <person name="Marx H."/>
            <person name="Mattanovich D."/>
        </authorList>
    </citation>
    <scope>NUCLEOTIDE SEQUENCE [LARGE SCALE GENOMIC DNA]</scope>
    <source>
        <strain evidence="8 9">CBS 10342</strain>
    </source>
</reference>
<dbReference type="Pfam" id="PF00085">
    <property type="entry name" value="Thioredoxin"/>
    <property type="match status" value="2"/>
</dbReference>
<proteinExistence type="predicted"/>
<evidence type="ECO:0000256" key="5">
    <source>
        <dbReference type="SAM" id="Phobius"/>
    </source>
</evidence>
<sequence>MIALLKMKPLMAYVVTFCVLISLTTAAPAEKNKKPVDGPNSPVYLSKQNFTSTIENGTWWVDFFSPYCPHCIALAPDWTKAWDLLNEEEDVEELYDFHMAKVDCVEQGDLCNDQDIGGYPNLRLFRNGKNIKQYLDGDRTPEALVKFARDNFLDTPESSSLSYSKTTQATATGADARNVKATSSVSRAFPQYTGGTAVVNSVFPGSVKETGSPAGPTFPEGAPNPEGISVPLDHTSFIRKVTATTDSWFIKFYSPRCPHCNDMKPAWMEMAHALRGKINVGEVNCDTQRQLCKDVGIDALPGLFHFSGTTKTPYNSLRGFSDLLDFAKGAAEAKDLATVNTFQELGSIVDETKDKATFVYFYDKTTVSEDFEAMRRVALNTLDYSRIYKSNSTELATKLGVKHFPSLYAVSDTETAKWIELVAPSPKDIRDHQHISNWIKEIWLSFVPQLTPMNAQDIFDHAEYVVLAMIDPRDTKVRDRAINELRVSAQKYLDDVKKETLEELMDLRAKKQLKIDEAADRDDKKAEDHAKGIKVKVTPKPVVGFAWIDSVFWNRYLRTKYGISTDRIGKPTVIINDKTGSRYWDTNLSGQPIEASRSIIIETLEAILESPQKIRPKVVITGVSSFIWFVRLKISQHWFASSALVVALFIYVAKKRQGHTGELYLPLHHNRHQPTTGKLD</sequence>
<keyword evidence="8" id="KW-0413">Isomerase</keyword>
<dbReference type="Proteomes" id="UP000189580">
    <property type="component" value="Chromosome b"/>
</dbReference>
<dbReference type="GO" id="GO:0005783">
    <property type="term" value="C:endoplasmic reticulum"/>
    <property type="evidence" value="ECO:0007669"/>
    <property type="project" value="TreeGrafter"/>
</dbReference>
<dbReference type="EMBL" id="CP014503">
    <property type="protein sequence ID" value="ANB15805.1"/>
    <property type="molecule type" value="Genomic_DNA"/>
</dbReference>
<protein>
    <submittedName>
        <fullName evidence="8">Protein disulfide isomerase EPS1</fullName>
    </submittedName>
</protein>
<dbReference type="KEGG" id="slb:AWJ20_3449"/>
<dbReference type="PANTHER" id="PTHR46426">
    <property type="entry name" value="PROTEIN DISULFIDE-ISOMERASE TMX3"/>
    <property type="match status" value="1"/>
</dbReference>
<dbReference type="Gene3D" id="3.40.30.10">
    <property type="entry name" value="Glutaredoxin"/>
    <property type="match status" value="2"/>
</dbReference>
<dbReference type="GO" id="GO:0016853">
    <property type="term" value="F:isomerase activity"/>
    <property type="evidence" value="ECO:0007669"/>
    <property type="project" value="UniProtKB-KW"/>
</dbReference>
<feature type="domain" description="Thioredoxin" evidence="7">
    <location>
        <begin position="218"/>
        <end position="335"/>
    </location>
</feature>
<keyword evidence="4 5" id="KW-0472">Membrane</keyword>
<evidence type="ECO:0000313" key="9">
    <source>
        <dbReference type="Proteomes" id="UP000189580"/>
    </source>
</evidence>
<dbReference type="InterPro" id="IPR036249">
    <property type="entry name" value="Thioredoxin-like_sf"/>
</dbReference>
<dbReference type="PANTHER" id="PTHR46426:SF1">
    <property type="entry name" value="PROTEIN DISULFIDE-ISOMERASE TMX3"/>
    <property type="match status" value="1"/>
</dbReference>
<dbReference type="GO" id="GO:0016020">
    <property type="term" value="C:membrane"/>
    <property type="evidence" value="ECO:0007669"/>
    <property type="project" value="UniProtKB-SubCell"/>
</dbReference>
<evidence type="ECO:0000256" key="3">
    <source>
        <dbReference type="ARBA" id="ARBA00022989"/>
    </source>
</evidence>
<evidence type="ECO:0000256" key="4">
    <source>
        <dbReference type="ARBA" id="ARBA00023136"/>
    </source>
</evidence>
<dbReference type="AlphaFoldDB" id="A0A167FWW9"/>
<dbReference type="RefSeq" id="XP_018738282.1">
    <property type="nucleotide sequence ID" value="XM_018880465.1"/>
</dbReference>
<feature type="chain" id="PRO_5007886498" evidence="6">
    <location>
        <begin position="27"/>
        <end position="680"/>
    </location>
</feature>
<dbReference type="InterPro" id="IPR013766">
    <property type="entry name" value="Thioredoxin_domain"/>
</dbReference>
<evidence type="ECO:0000313" key="8">
    <source>
        <dbReference type="EMBL" id="ANB15805.1"/>
    </source>
</evidence>
<dbReference type="SUPFAM" id="SSF52833">
    <property type="entry name" value="Thioredoxin-like"/>
    <property type="match status" value="3"/>
</dbReference>
<keyword evidence="6" id="KW-0732">Signal</keyword>
<dbReference type="CDD" id="cd02961">
    <property type="entry name" value="PDI_a_family"/>
    <property type="match status" value="1"/>
</dbReference>
<dbReference type="GeneID" id="30035472"/>
<evidence type="ECO:0000256" key="2">
    <source>
        <dbReference type="ARBA" id="ARBA00022692"/>
    </source>
</evidence>
<comment type="subcellular location">
    <subcellularLocation>
        <location evidence="1">Membrane</location>
        <topology evidence="1">Single-pass membrane protein</topology>
    </subcellularLocation>
</comment>
<dbReference type="OrthoDB" id="72053at2759"/>
<evidence type="ECO:0000256" key="6">
    <source>
        <dbReference type="SAM" id="SignalP"/>
    </source>
</evidence>
<dbReference type="InterPro" id="IPR052250">
    <property type="entry name" value="PDI_TMX3"/>
</dbReference>
<name>A0A167FWW9_9ASCO</name>
<feature type="signal peptide" evidence="6">
    <location>
        <begin position="1"/>
        <end position="26"/>
    </location>
</feature>
<feature type="domain" description="Thioredoxin" evidence="7">
    <location>
        <begin position="21"/>
        <end position="154"/>
    </location>
</feature>
<gene>
    <name evidence="8" type="primary">EPS1</name>
    <name evidence="8" type="ORF">AWJ20_3449</name>
</gene>
<feature type="transmembrane region" description="Helical" evidence="5">
    <location>
        <begin position="637"/>
        <end position="653"/>
    </location>
</feature>
<evidence type="ECO:0000259" key="7">
    <source>
        <dbReference type="PROSITE" id="PS51352"/>
    </source>
</evidence>
<dbReference type="PROSITE" id="PS51352">
    <property type="entry name" value="THIOREDOXIN_2"/>
    <property type="match status" value="2"/>
</dbReference>
<accession>A0A167FWW9</accession>
<keyword evidence="9" id="KW-1185">Reference proteome</keyword>
<keyword evidence="3 5" id="KW-1133">Transmembrane helix</keyword>
<keyword evidence="2 5" id="KW-0812">Transmembrane</keyword>